<dbReference type="CDD" id="cd07034">
    <property type="entry name" value="TPP_PYR_PFOR_IOR-alpha_like"/>
    <property type="match status" value="1"/>
</dbReference>
<feature type="domain" description="Pyruvate:ferredoxin oxidoreductase core" evidence="4">
    <location>
        <begin position="258"/>
        <end position="352"/>
    </location>
</feature>
<proteinExistence type="predicted"/>
<dbReference type="FunFam" id="3.40.50.970:FF:000012">
    <property type="entry name" value="Pyruvate:ferredoxin (Flavodoxin) oxidoreductase"/>
    <property type="match status" value="1"/>
</dbReference>
<dbReference type="Proteomes" id="UP000008136">
    <property type="component" value="Chromosome"/>
</dbReference>
<dbReference type="PANTHER" id="PTHR32154:SF0">
    <property type="entry name" value="PYRUVATE-FLAVODOXIN OXIDOREDUCTASE-RELATED"/>
    <property type="match status" value="1"/>
</dbReference>
<dbReference type="InterPro" id="IPR033412">
    <property type="entry name" value="PFOR_II"/>
</dbReference>
<dbReference type="PANTHER" id="PTHR32154">
    <property type="entry name" value="PYRUVATE-FLAVODOXIN OXIDOREDUCTASE-RELATED"/>
    <property type="match status" value="1"/>
</dbReference>
<reference evidence="5 6" key="1">
    <citation type="submission" date="2011-03" db="EMBL/GenBank/DDBJ databases">
        <title>The complete genome of Archaeoglobus veneficus SNP6.</title>
        <authorList>
            <consortium name="US DOE Joint Genome Institute (JGI-PGF)"/>
            <person name="Lucas S."/>
            <person name="Copeland A."/>
            <person name="Lapidus A."/>
            <person name="Bruce D."/>
            <person name="Goodwin L."/>
            <person name="Pitluck S."/>
            <person name="Kyrpides N."/>
            <person name="Mavromatis K."/>
            <person name="Pagani I."/>
            <person name="Ivanova N."/>
            <person name="Mikhailova N."/>
            <person name="Lu M."/>
            <person name="Detter J.C."/>
            <person name="Tapia R."/>
            <person name="Han C."/>
            <person name="Land M."/>
            <person name="Hauser L."/>
            <person name="Markowitz V."/>
            <person name="Cheng J.-F."/>
            <person name="Hugenholtz P."/>
            <person name="Woyke T."/>
            <person name="Wu D."/>
            <person name="Spring S."/>
            <person name="Brambilla E."/>
            <person name="Klenk H.-P."/>
            <person name="Eisen J.A."/>
        </authorList>
    </citation>
    <scope>NUCLEOTIDE SEQUENCE [LARGE SCALE GENOMIC DNA]</scope>
    <source>
        <strain>SNP6</strain>
    </source>
</reference>
<evidence type="ECO:0000259" key="3">
    <source>
        <dbReference type="Pfam" id="PF01855"/>
    </source>
</evidence>
<dbReference type="RefSeq" id="WP_013684207.1">
    <property type="nucleotide sequence ID" value="NC_015320.1"/>
</dbReference>
<dbReference type="InterPro" id="IPR009014">
    <property type="entry name" value="Transketo_C/PFOR_II"/>
</dbReference>
<evidence type="ECO:0000256" key="2">
    <source>
        <dbReference type="ARBA" id="ARBA00023002"/>
    </source>
</evidence>
<dbReference type="EC" id="1.2.7.1" evidence="5"/>
<keyword evidence="2 5" id="KW-0560">Oxidoreductase</keyword>
<name>F2KPL9_ARCVS</name>
<protein>
    <submittedName>
        <fullName evidence="5">Pyruvate synthase</fullName>
        <ecNumber evidence="5">1.2.7.1</ecNumber>
    </submittedName>
</protein>
<dbReference type="SUPFAM" id="SSF52922">
    <property type="entry name" value="TK C-terminal domain-like"/>
    <property type="match status" value="1"/>
</dbReference>
<dbReference type="Gene3D" id="3.40.50.970">
    <property type="match status" value="1"/>
</dbReference>
<comment type="subunit">
    <text evidence="1">Heterotetramer of one alpha, one beta, one delta and one gamma chain.</text>
</comment>
<keyword evidence="6" id="KW-1185">Reference proteome</keyword>
<dbReference type="InterPro" id="IPR029061">
    <property type="entry name" value="THDP-binding"/>
</dbReference>
<sequence>MRTLLTGNYAVAEAVKLSRAKVIAAYPITPQTTIVEKLAEMVEKGELDAEFIRVESEHSALAAVYGAAAAGLRTFTATSSHGLLYLYEMVWWVANARLPLVMAVVTRTIGPPWNIHTDHTDLLTMRDSGWIISMAENVQEAFDLTIQGFRISEEAELPFVVGMDAFQLSHTAEVIDLPSQEDVDKWLPERKQSYKIEPNNPVTVGSIGPNEYTAKLRYDMAKTIESSKELIRKADESFGKTFGRSYGGLVESYELDDAEYVVVMAGAWCGDAKDAIDRLRAEGLPVGMLRLRYFRPFPREELEELEGRKVLVVDRAFSMGHMGILGMEVSSVINNVTNVIAGIGGVDVGVEDFEAMFRRFAKGELQRVEWWPKEVFS</sequence>
<dbReference type="InterPro" id="IPR002880">
    <property type="entry name" value="Pyrv_Fd/Flavodoxin_OxRdtase_N"/>
</dbReference>
<organism evidence="5 6">
    <name type="scientific">Archaeoglobus veneficus (strain DSM 11195 / SNP6)</name>
    <dbReference type="NCBI Taxonomy" id="693661"/>
    <lineage>
        <taxon>Archaea</taxon>
        <taxon>Methanobacteriati</taxon>
        <taxon>Methanobacteriota</taxon>
        <taxon>Archaeoglobi</taxon>
        <taxon>Archaeoglobales</taxon>
        <taxon>Archaeoglobaceae</taxon>
        <taxon>Archaeoglobus</taxon>
    </lineage>
</organism>
<dbReference type="Pfam" id="PF01855">
    <property type="entry name" value="POR_N"/>
    <property type="match status" value="1"/>
</dbReference>
<dbReference type="SUPFAM" id="SSF52518">
    <property type="entry name" value="Thiamin diphosphate-binding fold (THDP-binding)"/>
    <property type="match status" value="1"/>
</dbReference>
<dbReference type="GO" id="GO:0019164">
    <property type="term" value="F:pyruvate synthase activity"/>
    <property type="evidence" value="ECO:0007669"/>
    <property type="project" value="UniProtKB-EC"/>
</dbReference>
<dbReference type="eggNOG" id="arCOG01608">
    <property type="taxonomic scope" value="Archaea"/>
</dbReference>
<dbReference type="Pfam" id="PF17147">
    <property type="entry name" value="PFOR_II"/>
    <property type="match status" value="1"/>
</dbReference>
<keyword evidence="5" id="KW-0670">Pyruvate</keyword>
<dbReference type="STRING" id="693661.Arcve_1545"/>
<dbReference type="KEGG" id="ave:Arcve_1545"/>
<accession>F2KPL9</accession>
<evidence type="ECO:0000313" key="5">
    <source>
        <dbReference type="EMBL" id="AEA47547.1"/>
    </source>
</evidence>
<evidence type="ECO:0000259" key="4">
    <source>
        <dbReference type="Pfam" id="PF17147"/>
    </source>
</evidence>
<dbReference type="AlphaFoldDB" id="F2KPL9"/>
<dbReference type="GO" id="GO:0006979">
    <property type="term" value="P:response to oxidative stress"/>
    <property type="evidence" value="ECO:0007669"/>
    <property type="project" value="TreeGrafter"/>
</dbReference>
<dbReference type="InterPro" id="IPR050722">
    <property type="entry name" value="Pyruvate:ferred/Flavod_OxRd"/>
</dbReference>
<dbReference type="HOGENOM" id="CLU_002569_5_0_2"/>
<evidence type="ECO:0000256" key="1">
    <source>
        <dbReference type="ARBA" id="ARBA00011595"/>
    </source>
</evidence>
<dbReference type="GeneID" id="10394669"/>
<dbReference type="OrthoDB" id="372068at2157"/>
<dbReference type="Gene3D" id="3.40.50.920">
    <property type="match status" value="1"/>
</dbReference>
<evidence type="ECO:0000313" key="6">
    <source>
        <dbReference type="Proteomes" id="UP000008136"/>
    </source>
</evidence>
<gene>
    <name evidence="5" type="ordered locus">Arcve_1545</name>
</gene>
<feature type="domain" description="Pyruvate flavodoxin/ferredoxin oxidoreductase pyrimidine binding" evidence="3">
    <location>
        <begin position="14"/>
        <end position="234"/>
    </location>
</feature>
<dbReference type="EMBL" id="CP002588">
    <property type="protein sequence ID" value="AEA47547.1"/>
    <property type="molecule type" value="Genomic_DNA"/>
</dbReference>